<feature type="region of interest" description="Disordered" evidence="1">
    <location>
        <begin position="235"/>
        <end position="269"/>
    </location>
</feature>
<feature type="domain" description="DUF4097" evidence="3">
    <location>
        <begin position="133"/>
        <end position="264"/>
    </location>
</feature>
<organism evidence="4 5">
    <name type="scientific">Nocardiopsis composta</name>
    <dbReference type="NCBI Taxonomy" id="157465"/>
    <lineage>
        <taxon>Bacteria</taxon>
        <taxon>Bacillati</taxon>
        <taxon>Actinomycetota</taxon>
        <taxon>Actinomycetes</taxon>
        <taxon>Streptosporangiales</taxon>
        <taxon>Nocardiopsidaceae</taxon>
        <taxon>Nocardiopsis</taxon>
    </lineage>
</organism>
<proteinExistence type="predicted"/>
<sequence length="269" mass="26744">MGWTGKRPAGRAAAVAGALAAVAALPALGGCGAVEVNLDSTVETEERAETYPGAESVRIGNPHGDTEVRGGDVDGVRVELVLEHTGDRPPEEQVSEGDGELRLKAPADCDPDRIAVGVSVCRIAYTVTVPYGTGVELESATGAITVADTRGAVTASASNGDVEASGELESLDASSDTGTVTADAVDAPRITLRSGNGDVTAAAAAPVEELTAESGTGTVEVELAGGADYAIEASSDTGEVRRDAPHTPGGAPVTAHSDNGDVTVALAAS</sequence>
<evidence type="ECO:0000256" key="1">
    <source>
        <dbReference type="SAM" id="MobiDB-lite"/>
    </source>
</evidence>
<name>A0A7W8VDZ6_9ACTN</name>
<evidence type="ECO:0000259" key="3">
    <source>
        <dbReference type="Pfam" id="PF13349"/>
    </source>
</evidence>
<evidence type="ECO:0000313" key="4">
    <source>
        <dbReference type="EMBL" id="MBB5433001.1"/>
    </source>
</evidence>
<comment type="caution">
    <text evidence="4">The sequence shown here is derived from an EMBL/GenBank/DDBJ whole genome shotgun (WGS) entry which is preliminary data.</text>
</comment>
<dbReference type="EMBL" id="JACHDB010000001">
    <property type="protein sequence ID" value="MBB5433001.1"/>
    <property type="molecule type" value="Genomic_DNA"/>
</dbReference>
<evidence type="ECO:0000256" key="2">
    <source>
        <dbReference type="SAM" id="SignalP"/>
    </source>
</evidence>
<feature type="region of interest" description="Disordered" evidence="1">
    <location>
        <begin position="157"/>
        <end position="179"/>
    </location>
</feature>
<dbReference type="AlphaFoldDB" id="A0A7W8VDZ6"/>
<gene>
    <name evidence="4" type="ORF">HDA36_003085</name>
</gene>
<dbReference type="PROSITE" id="PS51257">
    <property type="entry name" value="PROKAR_LIPOPROTEIN"/>
    <property type="match status" value="1"/>
</dbReference>
<keyword evidence="5" id="KW-1185">Reference proteome</keyword>
<reference evidence="4 5" key="1">
    <citation type="submission" date="2020-08" db="EMBL/GenBank/DDBJ databases">
        <title>Sequencing the genomes of 1000 actinobacteria strains.</title>
        <authorList>
            <person name="Klenk H.-P."/>
        </authorList>
    </citation>
    <scope>NUCLEOTIDE SEQUENCE [LARGE SCALE GENOMIC DNA]</scope>
    <source>
        <strain evidence="4 5">DSM 44551</strain>
    </source>
</reference>
<feature type="signal peptide" evidence="2">
    <location>
        <begin position="1"/>
        <end position="29"/>
    </location>
</feature>
<evidence type="ECO:0000313" key="5">
    <source>
        <dbReference type="Proteomes" id="UP000572635"/>
    </source>
</evidence>
<accession>A0A7W8VDZ6</accession>
<keyword evidence="2" id="KW-0732">Signal</keyword>
<dbReference type="Proteomes" id="UP000572635">
    <property type="component" value="Unassembled WGS sequence"/>
</dbReference>
<dbReference type="RefSeq" id="WP_184392480.1">
    <property type="nucleotide sequence ID" value="NZ_BAAAJD010000176.1"/>
</dbReference>
<feature type="chain" id="PRO_5038666802" description="DUF4097 domain-containing protein" evidence="2">
    <location>
        <begin position="30"/>
        <end position="269"/>
    </location>
</feature>
<dbReference type="Pfam" id="PF13349">
    <property type="entry name" value="DUF4097"/>
    <property type="match status" value="1"/>
</dbReference>
<protein>
    <recommendedName>
        <fullName evidence="3">DUF4097 domain-containing protein</fullName>
    </recommendedName>
</protein>
<dbReference type="InterPro" id="IPR025164">
    <property type="entry name" value="Toastrack_DUF4097"/>
</dbReference>